<dbReference type="EMBL" id="VDFU01000011">
    <property type="protein sequence ID" value="TNC49438.1"/>
    <property type="molecule type" value="Genomic_DNA"/>
</dbReference>
<evidence type="ECO:0000313" key="5">
    <source>
        <dbReference type="Proteomes" id="UP000305887"/>
    </source>
</evidence>
<name>A0A5C4MVS5_9RHOB</name>
<dbReference type="SUPFAM" id="SSF51735">
    <property type="entry name" value="NAD(P)-binding Rossmann-fold domains"/>
    <property type="match status" value="1"/>
</dbReference>
<dbReference type="InterPro" id="IPR036291">
    <property type="entry name" value="NAD(P)-bd_dom_sf"/>
</dbReference>
<keyword evidence="1" id="KW-0521">NADP</keyword>
<dbReference type="InterPro" id="IPR051609">
    <property type="entry name" value="NmrA/Isoflavone_reductase-like"/>
</dbReference>
<reference evidence="4 5" key="1">
    <citation type="submission" date="2019-06" db="EMBL/GenBank/DDBJ databases">
        <title>YIM 131921 draft genome.</title>
        <authorList>
            <person name="Jiang L."/>
        </authorList>
    </citation>
    <scope>NUCLEOTIDE SEQUENCE [LARGE SCALE GENOMIC DNA]</scope>
    <source>
        <strain evidence="4 5">YIM 131921</strain>
    </source>
</reference>
<dbReference type="OrthoDB" id="319724at2"/>
<dbReference type="AlphaFoldDB" id="A0A5C4MVS5"/>
<protein>
    <recommendedName>
        <fullName evidence="3">NmrA-like domain-containing protein</fullName>
    </recommendedName>
</protein>
<evidence type="ECO:0000313" key="4">
    <source>
        <dbReference type="EMBL" id="TNC49438.1"/>
    </source>
</evidence>
<comment type="caution">
    <text evidence="4">The sequence shown here is derived from an EMBL/GenBank/DDBJ whole genome shotgun (WGS) entry which is preliminary data.</text>
</comment>
<evidence type="ECO:0000256" key="1">
    <source>
        <dbReference type="ARBA" id="ARBA00022857"/>
    </source>
</evidence>
<evidence type="ECO:0000256" key="2">
    <source>
        <dbReference type="ARBA" id="ARBA00023002"/>
    </source>
</evidence>
<gene>
    <name evidence="4" type="ORF">FHG66_11110</name>
</gene>
<feature type="domain" description="NmrA-like" evidence="3">
    <location>
        <begin position="2"/>
        <end position="198"/>
    </location>
</feature>
<organism evidence="4 5">
    <name type="scientific">Rubellimicrobium rubrum</name>
    <dbReference type="NCBI Taxonomy" id="2585369"/>
    <lineage>
        <taxon>Bacteria</taxon>
        <taxon>Pseudomonadati</taxon>
        <taxon>Pseudomonadota</taxon>
        <taxon>Alphaproteobacteria</taxon>
        <taxon>Rhodobacterales</taxon>
        <taxon>Roseobacteraceae</taxon>
        <taxon>Rubellimicrobium</taxon>
    </lineage>
</organism>
<evidence type="ECO:0000259" key="3">
    <source>
        <dbReference type="Pfam" id="PF05368"/>
    </source>
</evidence>
<dbReference type="Pfam" id="PF05368">
    <property type="entry name" value="NmrA"/>
    <property type="match status" value="1"/>
</dbReference>
<accession>A0A5C4MVS5</accession>
<dbReference type="Gene3D" id="3.40.50.720">
    <property type="entry name" value="NAD(P)-binding Rossmann-like Domain"/>
    <property type="match status" value="1"/>
</dbReference>
<dbReference type="PANTHER" id="PTHR47706">
    <property type="entry name" value="NMRA-LIKE FAMILY PROTEIN"/>
    <property type="match status" value="1"/>
</dbReference>
<dbReference type="InterPro" id="IPR008030">
    <property type="entry name" value="NmrA-like"/>
</dbReference>
<dbReference type="GO" id="GO:0016491">
    <property type="term" value="F:oxidoreductase activity"/>
    <property type="evidence" value="ECO:0007669"/>
    <property type="project" value="UniProtKB-KW"/>
</dbReference>
<dbReference type="Proteomes" id="UP000305887">
    <property type="component" value="Unassembled WGS sequence"/>
</dbReference>
<sequence length="247" mass="27126">MIEGDLADPTSLDRATQGVEVVVSCVQGGPEVILDGQLALMDAARRNGVRRILPSDFALDFFEGPTALHLPFDLRKRADARIAQSGLEVIHVLNGGFMDVVAAPFAGILDRDAGAVRFWGTGEERFDLTSIEDTERFTALAALDRNLASGQFAVSGSQLSFNDMADAVEAATGQPLRRESLGPVEELRRQIEATTALNPNPYARIGERYQLFMLTVPPLRDVQNTRYDGLRPEPFHVFAQRQWGQEA</sequence>
<dbReference type="PANTHER" id="PTHR47706:SF9">
    <property type="entry name" value="NMRA-LIKE DOMAIN-CONTAINING PROTEIN-RELATED"/>
    <property type="match status" value="1"/>
</dbReference>
<proteinExistence type="predicted"/>
<keyword evidence="5" id="KW-1185">Reference proteome</keyword>
<keyword evidence="2" id="KW-0560">Oxidoreductase</keyword>